<protein>
    <submittedName>
        <fullName evidence="1">Kinase-like protein</fullName>
    </submittedName>
</protein>
<reference evidence="1" key="2">
    <citation type="journal article" date="2020" name="Nat. Commun.">
        <title>Large-scale genome sequencing of mycorrhizal fungi provides insights into the early evolution of symbiotic traits.</title>
        <authorList>
            <person name="Miyauchi S."/>
            <person name="Kiss E."/>
            <person name="Kuo A."/>
            <person name="Drula E."/>
            <person name="Kohler A."/>
            <person name="Sanchez-Garcia M."/>
            <person name="Morin E."/>
            <person name="Andreopoulos B."/>
            <person name="Barry K.W."/>
            <person name="Bonito G."/>
            <person name="Buee M."/>
            <person name="Carver A."/>
            <person name="Chen C."/>
            <person name="Cichocki N."/>
            <person name="Clum A."/>
            <person name="Culley D."/>
            <person name="Crous P.W."/>
            <person name="Fauchery L."/>
            <person name="Girlanda M."/>
            <person name="Hayes R.D."/>
            <person name="Keri Z."/>
            <person name="LaButti K."/>
            <person name="Lipzen A."/>
            <person name="Lombard V."/>
            <person name="Magnuson J."/>
            <person name="Maillard F."/>
            <person name="Murat C."/>
            <person name="Nolan M."/>
            <person name="Ohm R.A."/>
            <person name="Pangilinan J."/>
            <person name="Pereira M.F."/>
            <person name="Perotto S."/>
            <person name="Peter M."/>
            <person name="Pfister S."/>
            <person name="Riley R."/>
            <person name="Sitrit Y."/>
            <person name="Stielow J.B."/>
            <person name="Szollosi G."/>
            <person name="Zifcakova L."/>
            <person name="Stursova M."/>
            <person name="Spatafora J.W."/>
            <person name="Tedersoo L."/>
            <person name="Vaario L.M."/>
            <person name="Yamada A."/>
            <person name="Yan M."/>
            <person name="Wang P."/>
            <person name="Xu J."/>
            <person name="Bruns T."/>
            <person name="Baldrian P."/>
            <person name="Vilgalys R."/>
            <person name="Dunand C."/>
            <person name="Henrissat B."/>
            <person name="Grigoriev I.V."/>
            <person name="Hibbett D."/>
            <person name="Nagy L.G."/>
            <person name="Martin F.M."/>
        </authorList>
    </citation>
    <scope>NUCLEOTIDE SEQUENCE</scope>
    <source>
        <strain evidence="1">P2</strain>
    </source>
</reference>
<dbReference type="Proteomes" id="UP000886501">
    <property type="component" value="Unassembled WGS sequence"/>
</dbReference>
<comment type="caution">
    <text evidence="1">The sequence shown here is derived from an EMBL/GenBank/DDBJ whole genome shotgun (WGS) entry which is preliminary data.</text>
</comment>
<reference evidence="1" key="1">
    <citation type="submission" date="2019-10" db="EMBL/GenBank/DDBJ databases">
        <authorList>
            <consortium name="DOE Joint Genome Institute"/>
            <person name="Kuo A."/>
            <person name="Miyauchi S."/>
            <person name="Kiss E."/>
            <person name="Drula E."/>
            <person name="Kohler A."/>
            <person name="Sanchez-Garcia M."/>
            <person name="Andreopoulos B."/>
            <person name="Barry K.W."/>
            <person name="Bonito G."/>
            <person name="Buee M."/>
            <person name="Carver A."/>
            <person name="Chen C."/>
            <person name="Cichocki N."/>
            <person name="Clum A."/>
            <person name="Culley D."/>
            <person name="Crous P.W."/>
            <person name="Fauchery L."/>
            <person name="Girlanda M."/>
            <person name="Hayes R."/>
            <person name="Keri Z."/>
            <person name="Labutti K."/>
            <person name="Lipzen A."/>
            <person name="Lombard V."/>
            <person name="Magnuson J."/>
            <person name="Maillard F."/>
            <person name="Morin E."/>
            <person name="Murat C."/>
            <person name="Nolan M."/>
            <person name="Ohm R."/>
            <person name="Pangilinan J."/>
            <person name="Pereira M."/>
            <person name="Perotto S."/>
            <person name="Peter M."/>
            <person name="Riley R."/>
            <person name="Sitrit Y."/>
            <person name="Stielow B."/>
            <person name="Szollosi G."/>
            <person name="Zifcakova L."/>
            <person name="Stursova M."/>
            <person name="Spatafora J.W."/>
            <person name="Tedersoo L."/>
            <person name="Vaario L.-M."/>
            <person name="Yamada A."/>
            <person name="Yan M."/>
            <person name="Wang P."/>
            <person name="Xu J."/>
            <person name="Bruns T."/>
            <person name="Baldrian P."/>
            <person name="Vilgalys R."/>
            <person name="Henrissat B."/>
            <person name="Grigoriev I.V."/>
            <person name="Hibbett D."/>
            <person name="Nagy L.G."/>
            <person name="Martin F.M."/>
        </authorList>
    </citation>
    <scope>NUCLEOTIDE SEQUENCE</scope>
    <source>
        <strain evidence="1">P2</strain>
    </source>
</reference>
<proteinExistence type="predicted"/>
<evidence type="ECO:0000313" key="1">
    <source>
        <dbReference type="EMBL" id="KAF9641978.1"/>
    </source>
</evidence>
<evidence type="ECO:0000313" key="2">
    <source>
        <dbReference type="Proteomes" id="UP000886501"/>
    </source>
</evidence>
<dbReference type="EMBL" id="MU118825">
    <property type="protein sequence ID" value="KAF9641978.1"/>
    <property type="molecule type" value="Genomic_DNA"/>
</dbReference>
<name>A0ACB6YY30_THEGA</name>
<accession>A0ACB6YY30</accession>
<feature type="non-terminal residue" evidence="1">
    <location>
        <position position="1"/>
    </location>
</feature>
<keyword evidence="2" id="KW-1185">Reference proteome</keyword>
<sequence length="149" mass="16905">FRREVVAWRHLRHPHILPLIGVNLERHRFAMVSEWMEHGNINEFVKNNKGANRVQLLIDAAHGLEYMHNIGMVHGDLKGANILINQGFRACLADFGLSTIVESLVSFTAGGSIRWMSPELLDPDRFGVTDHRPTKKSDCYALGMVIYEV</sequence>
<gene>
    <name evidence="1" type="ORF">BDM02DRAFT_3080369</name>
</gene>
<organism evidence="1 2">
    <name type="scientific">Thelephora ganbajun</name>
    <name type="common">Ganba fungus</name>
    <dbReference type="NCBI Taxonomy" id="370292"/>
    <lineage>
        <taxon>Eukaryota</taxon>
        <taxon>Fungi</taxon>
        <taxon>Dikarya</taxon>
        <taxon>Basidiomycota</taxon>
        <taxon>Agaricomycotina</taxon>
        <taxon>Agaricomycetes</taxon>
        <taxon>Thelephorales</taxon>
        <taxon>Thelephoraceae</taxon>
        <taxon>Thelephora</taxon>
    </lineage>
</organism>
<feature type="non-terminal residue" evidence="1">
    <location>
        <position position="149"/>
    </location>
</feature>